<accession>A0A163GTI1</accession>
<feature type="compositionally biased region" description="Basic residues" evidence="1">
    <location>
        <begin position="75"/>
        <end position="84"/>
    </location>
</feature>
<evidence type="ECO:0000313" key="3">
    <source>
        <dbReference type="EMBL" id="KZS45141.1"/>
    </source>
</evidence>
<dbReference type="AlphaFoldDB" id="A0A163GTI1"/>
<dbReference type="RefSeq" id="WP_063477644.1">
    <property type="nucleotide sequence ID" value="NZ_JBCMWP010000019.1"/>
</dbReference>
<keyword evidence="4" id="KW-1185">Reference proteome</keyword>
<proteinExistence type="predicted"/>
<feature type="domain" description="Helix-turn-helix" evidence="2">
    <location>
        <begin position="18"/>
        <end position="64"/>
    </location>
</feature>
<comment type="caution">
    <text evidence="3">The sequence shown here is derived from an EMBL/GenBank/DDBJ whole genome shotgun (WGS) entry which is preliminary data.</text>
</comment>
<feature type="region of interest" description="Disordered" evidence="1">
    <location>
        <begin position="60"/>
        <end position="84"/>
    </location>
</feature>
<evidence type="ECO:0000313" key="4">
    <source>
        <dbReference type="Proteomes" id="UP000076796"/>
    </source>
</evidence>
<reference evidence="3" key="1">
    <citation type="journal article" date="2016" name="Genome Announc.">
        <title>Draft genomes of two strains of Paenibacillus glucanolyticus with capability to degrade lignocellulose.</title>
        <authorList>
            <person name="Mathews S.L."/>
            <person name="Pawlak J."/>
            <person name="Grunden A.M."/>
        </authorList>
    </citation>
    <scope>NUCLEOTIDE SEQUENCE [LARGE SCALE GENOMIC DNA]</scope>
    <source>
        <strain evidence="3">SLM1</strain>
    </source>
</reference>
<dbReference type="InterPro" id="IPR045403">
    <property type="entry name" value="HTH_59_Firmicutes_type"/>
</dbReference>
<protein>
    <recommendedName>
        <fullName evidence="2">Helix-turn-helix domain-containing protein</fullName>
    </recommendedName>
</protein>
<name>A0A163GTI1_9BACL</name>
<dbReference type="Proteomes" id="UP000076796">
    <property type="component" value="Unassembled WGS sequence"/>
</dbReference>
<organism evidence="3 4">
    <name type="scientific">Paenibacillus glucanolyticus</name>
    <dbReference type="NCBI Taxonomy" id="59843"/>
    <lineage>
        <taxon>Bacteria</taxon>
        <taxon>Bacillati</taxon>
        <taxon>Bacillota</taxon>
        <taxon>Bacilli</taxon>
        <taxon>Bacillales</taxon>
        <taxon>Paenibacillaceae</taxon>
        <taxon>Paenibacillus</taxon>
    </lineage>
</organism>
<sequence>MNSSDYGKDNDLASKLPMNPLEHIMDVEEASRLWGLKPSYIKDLCRLKLQKEGKAVKKGKTWILDKNQPNPGQPRHPKNWRSKK</sequence>
<dbReference type="EMBL" id="LWMH01000001">
    <property type="protein sequence ID" value="KZS45141.1"/>
    <property type="molecule type" value="Genomic_DNA"/>
</dbReference>
<gene>
    <name evidence="3" type="ORF">AWU65_03930</name>
</gene>
<dbReference type="Pfam" id="PF20038">
    <property type="entry name" value="HTH_59"/>
    <property type="match status" value="1"/>
</dbReference>
<evidence type="ECO:0000256" key="1">
    <source>
        <dbReference type="SAM" id="MobiDB-lite"/>
    </source>
</evidence>
<evidence type="ECO:0000259" key="2">
    <source>
        <dbReference type="Pfam" id="PF20038"/>
    </source>
</evidence>